<name>A0ABV5BXB0_9BACL</name>
<sequence>MEFKKYQHLERYGTDEVEGIELGECLVFPKLDGTNGSVWLDNEGNVKAGSRNRELSLEKDNAGFYTHVLSNEKIINYLREHPTHRLYGEFLVPHTLKTYRDDAWRKFHIFDVCIDKDEESVEYIPYDVYKPLLEEFDLEYISPLCVIKNGSYEYFVKSLETNNFLIKDGEGKGEGVVIKNYDFYNRYKRQTWAKIVTSEFKEKHYKAMGAPEIKPKEMIEQQIIDEFLTAAFIDKEYAKIVHENEGWKGQYIPMLFGRVFSELVKEETWNFIKKYKNPKIDFKTLHTLAVNKVKIHKKEIFG</sequence>
<dbReference type="RefSeq" id="WP_375518202.1">
    <property type="nucleotide sequence ID" value="NZ_JBHIRY010000001.1"/>
</dbReference>
<evidence type="ECO:0000259" key="1">
    <source>
        <dbReference type="Pfam" id="PF09414"/>
    </source>
</evidence>
<keyword evidence="2" id="KW-0436">Ligase</keyword>
<keyword evidence="3" id="KW-1185">Reference proteome</keyword>
<organism evidence="2 3">
    <name type="scientific">Paenibacillus medicaginis</name>
    <dbReference type="NCBI Taxonomy" id="1470560"/>
    <lineage>
        <taxon>Bacteria</taxon>
        <taxon>Bacillati</taxon>
        <taxon>Bacillota</taxon>
        <taxon>Bacilli</taxon>
        <taxon>Bacillales</taxon>
        <taxon>Paenibacillaceae</taxon>
        <taxon>Paenibacillus</taxon>
    </lineage>
</organism>
<accession>A0ABV5BXB0</accession>
<evidence type="ECO:0000313" key="2">
    <source>
        <dbReference type="EMBL" id="MFB5758950.1"/>
    </source>
</evidence>
<dbReference type="SUPFAM" id="SSF56091">
    <property type="entry name" value="DNA ligase/mRNA capping enzyme, catalytic domain"/>
    <property type="match status" value="1"/>
</dbReference>
<dbReference type="Gene3D" id="3.30.470.30">
    <property type="entry name" value="DNA ligase/mRNA capping enzyme"/>
    <property type="match status" value="1"/>
</dbReference>
<evidence type="ECO:0000313" key="3">
    <source>
        <dbReference type="Proteomes" id="UP001580430"/>
    </source>
</evidence>
<gene>
    <name evidence="2" type="ORF">ACE5LO_00955</name>
</gene>
<dbReference type="InterPro" id="IPR021122">
    <property type="entry name" value="RNA_ligase_dom_REL/Rnl2"/>
</dbReference>
<dbReference type="Proteomes" id="UP001580430">
    <property type="component" value="Unassembled WGS sequence"/>
</dbReference>
<protein>
    <submittedName>
        <fullName evidence="2">RNA ligase family protein</fullName>
    </submittedName>
</protein>
<proteinExistence type="predicted"/>
<reference evidence="2 3" key="1">
    <citation type="submission" date="2024-09" db="EMBL/GenBank/DDBJ databases">
        <title>Paenibacillus zeirhizospherea sp. nov., isolated from surface of the maize (Zea mays) roots in a horticulture field, Hungary.</title>
        <authorList>
            <person name="Marton D."/>
            <person name="Farkas M."/>
            <person name="Bedics A."/>
            <person name="Toth E."/>
            <person name="Tancsics A."/>
            <person name="Boka K."/>
            <person name="Marati G."/>
            <person name="Kriszt B."/>
            <person name="Cserhati M."/>
        </authorList>
    </citation>
    <scope>NUCLEOTIDE SEQUENCE [LARGE SCALE GENOMIC DNA]</scope>
    <source>
        <strain evidence="2 3">JCM 18446</strain>
    </source>
</reference>
<dbReference type="GO" id="GO:0016874">
    <property type="term" value="F:ligase activity"/>
    <property type="evidence" value="ECO:0007669"/>
    <property type="project" value="UniProtKB-KW"/>
</dbReference>
<feature type="domain" description="RNA ligase" evidence="1">
    <location>
        <begin position="26"/>
        <end position="196"/>
    </location>
</feature>
<comment type="caution">
    <text evidence="2">The sequence shown here is derived from an EMBL/GenBank/DDBJ whole genome shotgun (WGS) entry which is preliminary data.</text>
</comment>
<dbReference type="Pfam" id="PF09414">
    <property type="entry name" value="RNA_ligase"/>
    <property type="match status" value="1"/>
</dbReference>
<dbReference type="EMBL" id="JBHIRY010000001">
    <property type="protein sequence ID" value="MFB5758950.1"/>
    <property type="molecule type" value="Genomic_DNA"/>
</dbReference>